<comment type="subcellular location">
    <subcellularLocation>
        <location evidence="1">Secreted</location>
    </subcellularLocation>
</comment>
<reference evidence="7" key="1">
    <citation type="submission" date="2020-03" db="EMBL/GenBank/DDBJ databases">
        <title>A high-quality chromosome-level genome assembly of a woody plant with both climbing and erect habits, Rhamnella rubrinervis.</title>
        <authorList>
            <person name="Lu Z."/>
            <person name="Yang Y."/>
            <person name="Zhu X."/>
            <person name="Sun Y."/>
        </authorList>
    </citation>
    <scope>NUCLEOTIDE SEQUENCE</scope>
    <source>
        <strain evidence="7">BYM</strain>
        <tissue evidence="7">Leaf</tissue>
    </source>
</reference>
<dbReference type="PANTHER" id="PTHR36702">
    <property type="entry name" value="HOLLIDAY JUNCTION RESOLVASE"/>
    <property type="match status" value="1"/>
</dbReference>
<sequence length="1328" mass="150114">MDGERSSKEFQSILNAISFSDVVESRIKLFIRLGELEISEKSDLALLLERLTVLLLKVTSEWVNGHDMVYKSLYSLITLTTSLTCWEDYTCLDVTQCMLNKAILEVALKHLESGLSNCQAQFLDLGTKASIWCRKHLKMTLMSTEESQEEEHSRLFFQLLFDLLSFSAASFSALLRHPVPVDKVSTDSIEKFILEELNLTGDLISVLKRIQLYGLEVLKIAQDITDAAIRLCGVHAGAVNWESYDVKFEKDKSGMDCEEINVMNYVVNITKLTIEKLCEVGTIAANGGGSLVSILNLSWKGVVTLLQLGEGILAVKMKIEDIVLVLISLANESLRCASKAWNSLLKETISVTEARRMFVPVKFYLINAVKICSLYPNQAHLVYRKLIHSILMISTFRISMSNEKLLKTASEVFTELLERISFDLLNSILISDQVKQELKFEILDSLFIDVNNANSMMGYLDEHSDSSFTNIISFVSSQALPEKNAVLLGRVALFLSFLRYSVDSEEDTKLGITRKLGWFLDLLVDEEVYSSVLGLQIPVSYGSGKTVEVIWQPMFSSLLNAMETFLVVVSTSLAWVEVESFLFENIFHPHFLCAEIVMELWCFIVCHAESSVVHGIVNKLCTLLKVLASPESALNPCSALRKLARFINMLLSFGAQSTIDQVLNSIVHEEESELSSIIRLTLFVEGFPLNLLSDKMRNIATQRVLTDYFVFVENFDEKSMRARNCGVFGVPVFALSASVQSLQCSISDVDAKILKFLVSIIHSYKVCADKQIKDHYCKLLSETLGIISNRKHLYASNEMEQVIIELGDLFISGPAAMDEELCQCKPDLTLFMAGLGHMHIPETDRNPKTSAAWELYHMLLRERHWALIHLAMTAFGYFAAHTQCNELLRFVPNNAALSYDLESGDHTNLDRFMSELKACLDKERALCTITPSFDQLELFARDGLILKEMCQKISTFTTEKCESVDMEVDGGGIKQSNKKRKLPDGISKGMELLQSGLKVIADGLSQLEQNQLGSSELKDKFLTHFSHLEDQVAQLIGLTGPFQNLILHASISSHPNTTKEEKKRKERKRETHNKLFGDTSHFVGNHNLHEWRKLTGSWANKSKLSNPREVHDYGALVIRYGVSWLQVLGHDHRKEMKVTVMNDLGEDLKLAVRCYSDKHNLGLKFIPYGGRYQWLAQDEYYICEMDWSEKGQGFVIYDSDRDDQRCNPGGCVVALLVLSMSMDVLGEKITVFNNLGDFVNLTVHCHSNNHDVGSENLAYGARYQFTTQSDSYNCDLSWVSKSGTFTLYQKSVDDARCPDAWCFWRVDQDGLYLHLSNPDRYDLEYKWP</sequence>
<dbReference type="InterPro" id="IPR027902">
    <property type="entry name" value="DUF4487"/>
</dbReference>
<dbReference type="InterPro" id="IPR010264">
    <property type="entry name" value="Self-incomp_S1"/>
</dbReference>
<proteinExistence type="inferred from homology"/>
<evidence type="ECO:0000256" key="6">
    <source>
        <dbReference type="SAM" id="MobiDB-lite"/>
    </source>
</evidence>
<evidence type="ECO:0000313" key="7">
    <source>
        <dbReference type="EMBL" id="KAF3457608.1"/>
    </source>
</evidence>
<keyword evidence="8" id="KW-1185">Reference proteome</keyword>
<dbReference type="Proteomes" id="UP000796880">
    <property type="component" value="Unassembled WGS sequence"/>
</dbReference>
<dbReference type="GO" id="GO:0005576">
    <property type="term" value="C:extracellular region"/>
    <property type="evidence" value="ECO:0007669"/>
    <property type="project" value="UniProtKB-SubCell"/>
</dbReference>
<keyword evidence="4" id="KW-0964">Secreted</keyword>
<keyword evidence="5" id="KW-0732">Signal</keyword>
<dbReference type="GO" id="GO:0060320">
    <property type="term" value="P:rejection of self pollen"/>
    <property type="evidence" value="ECO:0007669"/>
    <property type="project" value="UniProtKB-KW"/>
</dbReference>
<evidence type="ECO:0000256" key="5">
    <source>
        <dbReference type="ARBA" id="ARBA00022729"/>
    </source>
</evidence>
<evidence type="ECO:0000313" key="8">
    <source>
        <dbReference type="Proteomes" id="UP000796880"/>
    </source>
</evidence>
<dbReference type="PANTHER" id="PTHR36702:SF1">
    <property type="entry name" value="HOLLIDAY JUNCTION RESOLVASE"/>
    <property type="match status" value="1"/>
</dbReference>
<organism evidence="7 8">
    <name type="scientific">Rhamnella rubrinervis</name>
    <dbReference type="NCBI Taxonomy" id="2594499"/>
    <lineage>
        <taxon>Eukaryota</taxon>
        <taxon>Viridiplantae</taxon>
        <taxon>Streptophyta</taxon>
        <taxon>Embryophyta</taxon>
        <taxon>Tracheophyta</taxon>
        <taxon>Spermatophyta</taxon>
        <taxon>Magnoliopsida</taxon>
        <taxon>eudicotyledons</taxon>
        <taxon>Gunneridae</taxon>
        <taxon>Pentapetalae</taxon>
        <taxon>rosids</taxon>
        <taxon>fabids</taxon>
        <taxon>Rosales</taxon>
        <taxon>Rhamnaceae</taxon>
        <taxon>rhamnoid group</taxon>
        <taxon>Rhamneae</taxon>
        <taxon>Rhamnella</taxon>
    </lineage>
</organism>
<keyword evidence="3" id="KW-0713">Self-incompatibility</keyword>
<comment type="similarity">
    <text evidence="2">Belongs to the plant self-incompatibility (S1) protein family.</text>
</comment>
<gene>
    <name evidence="7" type="ORF">FNV43_RR02266</name>
</gene>
<dbReference type="Pfam" id="PF14868">
    <property type="entry name" value="DUF4487"/>
    <property type="match status" value="1"/>
</dbReference>
<name>A0A8K0HSU1_9ROSA</name>
<dbReference type="OrthoDB" id="1925340at2759"/>
<comment type="caution">
    <text evidence="7">The sequence shown here is derived from an EMBL/GenBank/DDBJ whole genome shotgun (WGS) entry which is preliminary data.</text>
</comment>
<accession>A0A8K0HSU1</accession>
<evidence type="ECO:0000256" key="3">
    <source>
        <dbReference type="ARBA" id="ARBA00022471"/>
    </source>
</evidence>
<dbReference type="Pfam" id="PF05938">
    <property type="entry name" value="Self-incomp_S1"/>
    <property type="match status" value="2"/>
</dbReference>
<evidence type="ECO:0000256" key="2">
    <source>
        <dbReference type="ARBA" id="ARBA00005581"/>
    </source>
</evidence>
<evidence type="ECO:0000256" key="1">
    <source>
        <dbReference type="ARBA" id="ARBA00004613"/>
    </source>
</evidence>
<evidence type="ECO:0000256" key="4">
    <source>
        <dbReference type="ARBA" id="ARBA00022525"/>
    </source>
</evidence>
<feature type="region of interest" description="Disordered" evidence="6">
    <location>
        <begin position="1051"/>
        <end position="1070"/>
    </location>
</feature>
<dbReference type="EMBL" id="VOIH02000001">
    <property type="protein sequence ID" value="KAF3457608.1"/>
    <property type="molecule type" value="Genomic_DNA"/>
</dbReference>
<protein>
    <submittedName>
        <fullName evidence="7">Uncharacterized protein</fullName>
    </submittedName>
</protein>
<feature type="compositionally biased region" description="Basic and acidic residues" evidence="6">
    <location>
        <begin position="1057"/>
        <end position="1070"/>
    </location>
</feature>